<name>T1JI34_STRMM</name>
<dbReference type="EMBL" id="JH431575">
    <property type="status" value="NOT_ANNOTATED_CDS"/>
    <property type="molecule type" value="Genomic_DNA"/>
</dbReference>
<reference evidence="2" key="2">
    <citation type="submission" date="2015-02" db="UniProtKB">
        <authorList>
            <consortium name="EnsemblMetazoa"/>
        </authorList>
    </citation>
    <scope>IDENTIFICATION</scope>
</reference>
<dbReference type="PANTHER" id="PTHR39945:SF1">
    <property type="entry name" value="FI14129P"/>
    <property type="match status" value="1"/>
</dbReference>
<reference evidence="3" key="1">
    <citation type="submission" date="2011-05" db="EMBL/GenBank/DDBJ databases">
        <authorList>
            <person name="Richards S.R."/>
            <person name="Qu J."/>
            <person name="Jiang H."/>
            <person name="Jhangiani S.N."/>
            <person name="Agravi P."/>
            <person name="Goodspeed R."/>
            <person name="Gross S."/>
            <person name="Mandapat C."/>
            <person name="Jackson L."/>
            <person name="Mathew T."/>
            <person name="Pu L."/>
            <person name="Thornton R."/>
            <person name="Saada N."/>
            <person name="Wilczek-Boney K.B."/>
            <person name="Lee S."/>
            <person name="Kovar C."/>
            <person name="Wu Y."/>
            <person name="Scherer S.E."/>
            <person name="Worley K.C."/>
            <person name="Muzny D.M."/>
            <person name="Gibbs R."/>
        </authorList>
    </citation>
    <scope>NUCLEOTIDE SEQUENCE</scope>
    <source>
        <strain evidence="3">Brora</strain>
    </source>
</reference>
<keyword evidence="3" id="KW-1185">Reference proteome</keyword>
<evidence type="ECO:0000256" key="1">
    <source>
        <dbReference type="SAM" id="Phobius"/>
    </source>
</evidence>
<keyword evidence="1" id="KW-0812">Transmembrane</keyword>
<proteinExistence type="predicted"/>
<dbReference type="EnsemblMetazoa" id="SMAR013515-RA">
    <property type="protein sequence ID" value="SMAR013515-PA"/>
    <property type="gene ID" value="SMAR013515"/>
</dbReference>
<keyword evidence="1" id="KW-0472">Membrane</keyword>
<evidence type="ECO:0000313" key="2">
    <source>
        <dbReference type="EnsemblMetazoa" id="SMAR013515-PA"/>
    </source>
</evidence>
<organism evidence="2 3">
    <name type="scientific">Strigamia maritima</name>
    <name type="common">European centipede</name>
    <name type="synonym">Geophilus maritimus</name>
    <dbReference type="NCBI Taxonomy" id="126957"/>
    <lineage>
        <taxon>Eukaryota</taxon>
        <taxon>Metazoa</taxon>
        <taxon>Ecdysozoa</taxon>
        <taxon>Arthropoda</taxon>
        <taxon>Myriapoda</taxon>
        <taxon>Chilopoda</taxon>
        <taxon>Pleurostigmophora</taxon>
        <taxon>Geophilomorpha</taxon>
        <taxon>Linotaeniidae</taxon>
        <taxon>Strigamia</taxon>
    </lineage>
</organism>
<dbReference type="AlphaFoldDB" id="T1JI34"/>
<dbReference type="Proteomes" id="UP000014500">
    <property type="component" value="Unassembled WGS sequence"/>
</dbReference>
<sequence length="117" mass="13439">MSVYLLSVCTHRISRHFFREHATDVIETMKAVTLSILAAMVLIATVASAYNDVMLDDAENEIFLHRRDNGECDSKREVKDKCEKCAKETKSLMIYRMCCKNEEDGRAWCNAFLSTNH</sequence>
<protein>
    <submittedName>
        <fullName evidence="2">Uncharacterized protein</fullName>
    </submittedName>
</protein>
<accession>T1JI34</accession>
<dbReference type="HOGENOM" id="CLU_2087858_0_0_1"/>
<dbReference type="PANTHER" id="PTHR39945">
    <property type="entry name" value="FI14129P"/>
    <property type="match status" value="1"/>
</dbReference>
<evidence type="ECO:0000313" key="3">
    <source>
        <dbReference type="Proteomes" id="UP000014500"/>
    </source>
</evidence>
<feature type="transmembrane region" description="Helical" evidence="1">
    <location>
        <begin position="31"/>
        <end position="50"/>
    </location>
</feature>
<keyword evidence="1" id="KW-1133">Transmembrane helix</keyword>